<proteinExistence type="predicted"/>
<sequence length="114" mass="13158">MKSRYTMRDSEHFIMPAPEDVRTLPCAYYYTSYIFSTNKPKKLSEGDCVDYKHKTENQTKPSAIYPVHAHDFSVYLFQRISSRTFRSWNSSSDTSSMVGVKCLPGLEVHSNPSF</sequence>
<dbReference type="EMBL" id="MU001686">
    <property type="protein sequence ID" value="KAF2455470.1"/>
    <property type="molecule type" value="Genomic_DNA"/>
</dbReference>
<protein>
    <submittedName>
        <fullName evidence="1">Uncharacterized protein</fullName>
    </submittedName>
</protein>
<evidence type="ECO:0000313" key="2">
    <source>
        <dbReference type="Proteomes" id="UP000799766"/>
    </source>
</evidence>
<organism evidence="1 2">
    <name type="scientific">Lineolata rhizophorae</name>
    <dbReference type="NCBI Taxonomy" id="578093"/>
    <lineage>
        <taxon>Eukaryota</taxon>
        <taxon>Fungi</taxon>
        <taxon>Dikarya</taxon>
        <taxon>Ascomycota</taxon>
        <taxon>Pezizomycotina</taxon>
        <taxon>Dothideomycetes</taxon>
        <taxon>Dothideomycetes incertae sedis</taxon>
        <taxon>Lineolatales</taxon>
        <taxon>Lineolataceae</taxon>
        <taxon>Lineolata</taxon>
    </lineage>
</organism>
<dbReference type="AlphaFoldDB" id="A0A6A6NUL3"/>
<reference evidence="1" key="1">
    <citation type="journal article" date="2020" name="Stud. Mycol.">
        <title>101 Dothideomycetes genomes: a test case for predicting lifestyles and emergence of pathogens.</title>
        <authorList>
            <person name="Haridas S."/>
            <person name="Albert R."/>
            <person name="Binder M."/>
            <person name="Bloem J."/>
            <person name="Labutti K."/>
            <person name="Salamov A."/>
            <person name="Andreopoulos B."/>
            <person name="Baker S."/>
            <person name="Barry K."/>
            <person name="Bills G."/>
            <person name="Bluhm B."/>
            <person name="Cannon C."/>
            <person name="Castanera R."/>
            <person name="Culley D."/>
            <person name="Daum C."/>
            <person name="Ezra D."/>
            <person name="Gonzalez J."/>
            <person name="Henrissat B."/>
            <person name="Kuo A."/>
            <person name="Liang C."/>
            <person name="Lipzen A."/>
            <person name="Lutzoni F."/>
            <person name="Magnuson J."/>
            <person name="Mondo S."/>
            <person name="Nolan M."/>
            <person name="Ohm R."/>
            <person name="Pangilinan J."/>
            <person name="Park H.-J."/>
            <person name="Ramirez L."/>
            <person name="Alfaro M."/>
            <person name="Sun H."/>
            <person name="Tritt A."/>
            <person name="Yoshinaga Y."/>
            <person name="Zwiers L.-H."/>
            <person name="Turgeon B."/>
            <person name="Goodwin S."/>
            <person name="Spatafora J."/>
            <person name="Crous P."/>
            <person name="Grigoriev I."/>
        </authorList>
    </citation>
    <scope>NUCLEOTIDE SEQUENCE</scope>
    <source>
        <strain evidence="1">ATCC 16933</strain>
    </source>
</reference>
<keyword evidence="2" id="KW-1185">Reference proteome</keyword>
<dbReference type="Proteomes" id="UP000799766">
    <property type="component" value="Unassembled WGS sequence"/>
</dbReference>
<gene>
    <name evidence="1" type="ORF">BDY21DRAFT_349447</name>
</gene>
<accession>A0A6A6NUL3</accession>
<evidence type="ECO:0000313" key="1">
    <source>
        <dbReference type="EMBL" id="KAF2455470.1"/>
    </source>
</evidence>
<name>A0A6A6NUL3_9PEZI</name>